<organism evidence="1 2">
    <name type="scientific">Desulfoluna butyratoxydans</name>
    <dbReference type="NCBI Taxonomy" id="231438"/>
    <lineage>
        <taxon>Bacteria</taxon>
        <taxon>Pseudomonadati</taxon>
        <taxon>Thermodesulfobacteriota</taxon>
        <taxon>Desulfobacteria</taxon>
        <taxon>Desulfobacterales</taxon>
        <taxon>Desulfolunaceae</taxon>
        <taxon>Desulfoluna</taxon>
    </lineage>
</organism>
<evidence type="ECO:0008006" key="3">
    <source>
        <dbReference type="Google" id="ProtNLM"/>
    </source>
</evidence>
<evidence type="ECO:0000313" key="2">
    <source>
        <dbReference type="Proteomes" id="UP000507962"/>
    </source>
</evidence>
<protein>
    <recommendedName>
        <fullName evidence="3">Roadblock/LAMTOR2 domain-containing protein</fullName>
    </recommendedName>
</protein>
<evidence type="ECO:0000313" key="1">
    <source>
        <dbReference type="EMBL" id="VFQ42540.1"/>
    </source>
</evidence>
<keyword evidence="2" id="KW-1185">Reference proteome</keyword>
<sequence>MDAIKQDRRFNRAQTRQESLTNLLNYTKIYGGFAHAIILRSGEIVARSDQANQATGMKDIALILEKTAGYLSKAAAYPDIQAITAQTSRGDSVACYFFKADNGTPCAIVVLSKTRIPPSADKIFARAANGYERILRTTTS</sequence>
<name>A0A4U8YH52_9BACT</name>
<accession>A0A4U8YH52</accession>
<reference evidence="1 2" key="1">
    <citation type="submission" date="2019-03" db="EMBL/GenBank/DDBJ databases">
        <authorList>
            <person name="Nijsse B."/>
        </authorList>
    </citation>
    <scope>NUCLEOTIDE SEQUENCE [LARGE SCALE GENOMIC DNA]</scope>
    <source>
        <strain evidence="1">Desulfoluna butyratoxydans MSL71</strain>
    </source>
</reference>
<dbReference type="Proteomes" id="UP000507962">
    <property type="component" value="Unassembled WGS sequence"/>
</dbReference>
<gene>
    <name evidence="1" type="ORF">MSL71_1610</name>
</gene>
<dbReference type="AlphaFoldDB" id="A0A4U8YH52"/>
<dbReference type="RefSeq" id="WP_180136781.1">
    <property type="nucleotide sequence ID" value="NZ_CAADHO010000001.1"/>
</dbReference>
<dbReference type="EMBL" id="CAADHO010000001">
    <property type="protein sequence ID" value="VFQ42540.1"/>
    <property type="molecule type" value="Genomic_DNA"/>
</dbReference>
<proteinExistence type="predicted"/>